<sequence>MKAIKPYVQLNLFTDYIARPANRFVSIYRVSLVKDATVSFGEAIINNAQKAQAVIQELIRTRGQPDREQFVVALLNAKNEMIGLNIVSVGGLSSASVYPREVLKPAIIANSAALILAHNHPSNDLEPSPDDMNITRKIIQAAAVIGIQVHEHLIINMDDARYYSFADQGIIARMYSEIG</sequence>
<reference evidence="7 8" key="1">
    <citation type="submission" date="2019-11" db="EMBL/GenBank/DDBJ databases">
        <title>Comparative genomics of hydrocarbon-degrading Desulfosarcina strains.</title>
        <authorList>
            <person name="Watanabe M."/>
            <person name="Kojima H."/>
            <person name="Fukui M."/>
        </authorList>
    </citation>
    <scope>NUCLEOTIDE SEQUENCE [LARGE SCALE GENOMIC DNA]</scope>
    <source>
        <strain evidence="8">oXyS1</strain>
    </source>
</reference>
<dbReference type="RefSeq" id="WP_155310852.1">
    <property type="nucleotide sequence ID" value="NZ_AP021879.1"/>
</dbReference>
<dbReference type="GO" id="GO:0046872">
    <property type="term" value="F:metal ion binding"/>
    <property type="evidence" value="ECO:0007669"/>
    <property type="project" value="UniProtKB-KW"/>
</dbReference>
<organism evidence="7 8">
    <name type="scientific">Desulfosarcina ovata subsp. ovata</name>
    <dbReference type="NCBI Taxonomy" id="2752305"/>
    <lineage>
        <taxon>Bacteria</taxon>
        <taxon>Pseudomonadati</taxon>
        <taxon>Thermodesulfobacteriota</taxon>
        <taxon>Desulfobacteria</taxon>
        <taxon>Desulfobacterales</taxon>
        <taxon>Desulfosarcinaceae</taxon>
        <taxon>Desulfosarcina</taxon>
    </lineage>
</organism>
<dbReference type="AlphaFoldDB" id="A0A5K8AB31"/>
<keyword evidence="3" id="KW-0378">Hydrolase</keyword>
<feature type="domain" description="MPN" evidence="6">
    <location>
        <begin position="44"/>
        <end position="171"/>
    </location>
</feature>
<keyword evidence="5" id="KW-0482">Metalloprotease</keyword>
<dbReference type="InterPro" id="IPR037518">
    <property type="entry name" value="MPN"/>
</dbReference>
<name>A0A5K8AB31_9BACT</name>
<evidence type="ECO:0000313" key="8">
    <source>
        <dbReference type="Proteomes" id="UP000422108"/>
    </source>
</evidence>
<keyword evidence="4" id="KW-0862">Zinc</keyword>
<dbReference type="Gene3D" id="3.40.140.10">
    <property type="entry name" value="Cytidine Deaminase, domain 2"/>
    <property type="match status" value="1"/>
</dbReference>
<keyword evidence="1" id="KW-0645">Protease</keyword>
<evidence type="ECO:0000313" key="7">
    <source>
        <dbReference type="EMBL" id="BBO89698.1"/>
    </source>
</evidence>
<evidence type="ECO:0000256" key="1">
    <source>
        <dbReference type="ARBA" id="ARBA00022670"/>
    </source>
</evidence>
<dbReference type="GO" id="GO:0008237">
    <property type="term" value="F:metallopeptidase activity"/>
    <property type="evidence" value="ECO:0007669"/>
    <property type="project" value="UniProtKB-KW"/>
</dbReference>
<evidence type="ECO:0000256" key="2">
    <source>
        <dbReference type="ARBA" id="ARBA00022723"/>
    </source>
</evidence>
<protein>
    <recommendedName>
        <fullName evidence="6">MPN domain-containing protein</fullName>
    </recommendedName>
</protein>
<proteinExistence type="predicted"/>
<dbReference type="Pfam" id="PF04002">
    <property type="entry name" value="RadC"/>
    <property type="match status" value="1"/>
</dbReference>
<accession>A0A5K8AB31</accession>
<evidence type="ECO:0000259" key="6">
    <source>
        <dbReference type="PROSITE" id="PS50249"/>
    </source>
</evidence>
<dbReference type="InterPro" id="IPR001405">
    <property type="entry name" value="UPF0758"/>
</dbReference>
<dbReference type="EMBL" id="AP021879">
    <property type="protein sequence ID" value="BBO89698.1"/>
    <property type="molecule type" value="Genomic_DNA"/>
</dbReference>
<evidence type="ECO:0000256" key="3">
    <source>
        <dbReference type="ARBA" id="ARBA00022801"/>
    </source>
</evidence>
<keyword evidence="8" id="KW-1185">Reference proteome</keyword>
<dbReference type="GO" id="GO:0006508">
    <property type="term" value="P:proteolysis"/>
    <property type="evidence" value="ECO:0007669"/>
    <property type="project" value="UniProtKB-KW"/>
</dbReference>
<dbReference type="PANTHER" id="PTHR30471:SF3">
    <property type="entry name" value="UPF0758 PROTEIN YEES-RELATED"/>
    <property type="match status" value="1"/>
</dbReference>
<dbReference type="Proteomes" id="UP000422108">
    <property type="component" value="Chromosome"/>
</dbReference>
<dbReference type="CDD" id="cd08071">
    <property type="entry name" value="MPN_DUF2466"/>
    <property type="match status" value="1"/>
</dbReference>
<evidence type="ECO:0000256" key="4">
    <source>
        <dbReference type="ARBA" id="ARBA00022833"/>
    </source>
</evidence>
<gene>
    <name evidence="7" type="ORF">DSCOOX_28780</name>
</gene>
<evidence type="ECO:0000256" key="5">
    <source>
        <dbReference type="ARBA" id="ARBA00023049"/>
    </source>
</evidence>
<dbReference type="InterPro" id="IPR025657">
    <property type="entry name" value="RadC_JAB"/>
</dbReference>
<dbReference type="PANTHER" id="PTHR30471">
    <property type="entry name" value="DNA REPAIR PROTEIN RADC"/>
    <property type="match status" value="1"/>
</dbReference>
<keyword evidence="2" id="KW-0479">Metal-binding</keyword>
<dbReference type="PROSITE" id="PS50249">
    <property type="entry name" value="MPN"/>
    <property type="match status" value="1"/>
</dbReference>